<organism evidence="3 4">
    <name type="scientific">Parvibium lacunae</name>
    <dbReference type="NCBI Taxonomy" id="1888893"/>
    <lineage>
        <taxon>Bacteria</taxon>
        <taxon>Pseudomonadati</taxon>
        <taxon>Pseudomonadota</taxon>
        <taxon>Betaproteobacteria</taxon>
        <taxon>Burkholderiales</taxon>
        <taxon>Alcaligenaceae</taxon>
        <taxon>Parvibium</taxon>
    </lineage>
</organism>
<dbReference type="Gene3D" id="3.40.190.150">
    <property type="entry name" value="Bordetella uptake gene, domain 1"/>
    <property type="match status" value="1"/>
</dbReference>
<feature type="chain" id="PRO_5016936035" evidence="2">
    <location>
        <begin position="25"/>
        <end position="322"/>
    </location>
</feature>
<keyword evidence="4" id="KW-1185">Reference proteome</keyword>
<comment type="similarity">
    <text evidence="1">Belongs to the UPF0065 (bug) family.</text>
</comment>
<dbReference type="RefSeq" id="WP_114403297.1">
    <property type="nucleotide sequence ID" value="NZ_QPGB01000004.1"/>
</dbReference>
<evidence type="ECO:0000313" key="4">
    <source>
        <dbReference type="Proteomes" id="UP000252357"/>
    </source>
</evidence>
<evidence type="ECO:0000256" key="2">
    <source>
        <dbReference type="SAM" id="SignalP"/>
    </source>
</evidence>
<accession>A0A368L141</accession>
<dbReference type="Gene3D" id="3.40.190.10">
    <property type="entry name" value="Periplasmic binding protein-like II"/>
    <property type="match status" value="1"/>
</dbReference>
<dbReference type="PIRSF" id="PIRSF017082">
    <property type="entry name" value="YflP"/>
    <property type="match status" value="1"/>
</dbReference>
<proteinExistence type="inferred from homology"/>
<dbReference type="InterPro" id="IPR005064">
    <property type="entry name" value="BUG"/>
</dbReference>
<evidence type="ECO:0000313" key="3">
    <source>
        <dbReference type="EMBL" id="RCS57155.1"/>
    </source>
</evidence>
<dbReference type="AlphaFoldDB" id="A0A368L141"/>
<reference evidence="3 4" key="1">
    <citation type="journal article" date="2018" name="Int. J. Syst. Evol. Microbiol.">
        <title>Parvibium lacunae gen. nov., sp. nov., a new member of the family Alcaligenaceae isolated from a freshwater pond.</title>
        <authorList>
            <person name="Chen W.M."/>
            <person name="Xie P.B."/>
            <person name="Hsu M.Y."/>
            <person name="Sheu S.Y."/>
        </authorList>
    </citation>
    <scope>NUCLEOTIDE SEQUENCE [LARGE SCALE GENOMIC DNA]</scope>
    <source>
        <strain evidence="3 4">KMB9</strain>
    </source>
</reference>
<dbReference type="OrthoDB" id="8678477at2"/>
<sequence>MQYSFICRSLATLWCLFVASASFAQSFDRPFTMVVPAPPGGTADLTARALAEPLSKAIGQPVIVENKGGANGIIGGNAVARAKADGYTLLMEFSGFHTMSPHLVKFPYDPLKDLQAVANVVIAPQVMVVRGDSPFKTAADLIAYAKSNPGKLNYASSGNGSVQHITTELFEIETRSAMVHIPYRGTGPQLLGLLGGDVDLTMTTAPPLMPHIQSGKMRALMVTSRQRLIALPDVPTAAEVGMRNFEVASWFGVFTTTGTPMPFVEKLSDEIRKIVTSAEFQKKMEAQGAITRYMNPETFAAFAKAESNRWAEVIKRANIKPD</sequence>
<dbReference type="EMBL" id="QPGB01000004">
    <property type="protein sequence ID" value="RCS57155.1"/>
    <property type="molecule type" value="Genomic_DNA"/>
</dbReference>
<feature type="signal peptide" evidence="2">
    <location>
        <begin position="1"/>
        <end position="24"/>
    </location>
</feature>
<comment type="caution">
    <text evidence="3">The sequence shown here is derived from an EMBL/GenBank/DDBJ whole genome shotgun (WGS) entry which is preliminary data.</text>
</comment>
<dbReference type="Proteomes" id="UP000252357">
    <property type="component" value="Unassembled WGS sequence"/>
</dbReference>
<evidence type="ECO:0000256" key="1">
    <source>
        <dbReference type="ARBA" id="ARBA00006987"/>
    </source>
</evidence>
<gene>
    <name evidence="3" type="ORF">DU000_10150</name>
</gene>
<dbReference type="Pfam" id="PF03401">
    <property type="entry name" value="TctC"/>
    <property type="match status" value="1"/>
</dbReference>
<protein>
    <submittedName>
        <fullName evidence="3">Tripartite tricarboxylate transporter substrate binding protein</fullName>
    </submittedName>
</protein>
<dbReference type="CDD" id="cd07012">
    <property type="entry name" value="PBP2_Bug_TTT"/>
    <property type="match status" value="1"/>
</dbReference>
<keyword evidence="2" id="KW-0732">Signal</keyword>
<dbReference type="PANTHER" id="PTHR42928:SF5">
    <property type="entry name" value="BLR1237 PROTEIN"/>
    <property type="match status" value="1"/>
</dbReference>
<dbReference type="InterPro" id="IPR042100">
    <property type="entry name" value="Bug_dom1"/>
</dbReference>
<name>A0A368L141_9BURK</name>
<dbReference type="PANTHER" id="PTHR42928">
    <property type="entry name" value="TRICARBOXYLATE-BINDING PROTEIN"/>
    <property type="match status" value="1"/>
</dbReference>
<dbReference type="SUPFAM" id="SSF53850">
    <property type="entry name" value="Periplasmic binding protein-like II"/>
    <property type="match status" value="1"/>
</dbReference>